<accession>A0A7Y0N0Z9</accession>
<protein>
    <submittedName>
        <fullName evidence="1">Uncharacterized protein</fullName>
    </submittedName>
</protein>
<dbReference type="AlphaFoldDB" id="A0A7Y0N0Z9"/>
<dbReference type="Proteomes" id="UP000565155">
    <property type="component" value="Unassembled WGS sequence"/>
</dbReference>
<name>A0A7Y0N0Z9_VIBAL</name>
<gene>
    <name evidence="1" type="ORF">HKB35_21725</name>
</gene>
<organism evidence="1 2">
    <name type="scientific">Vibrio alginolyticus</name>
    <dbReference type="NCBI Taxonomy" id="663"/>
    <lineage>
        <taxon>Bacteria</taxon>
        <taxon>Pseudomonadati</taxon>
        <taxon>Pseudomonadota</taxon>
        <taxon>Gammaproteobacteria</taxon>
        <taxon>Vibrionales</taxon>
        <taxon>Vibrionaceae</taxon>
        <taxon>Vibrio</taxon>
    </lineage>
</organism>
<evidence type="ECO:0000313" key="1">
    <source>
        <dbReference type="EMBL" id="NMR76235.1"/>
    </source>
</evidence>
<sequence length="72" mass="8404">MTYQEWVDKVGYPKVQMLTGFAESTLRMWYSFHRFPRPCSLVVILDQSGGLLDVERWVREFNAHHNATSQAA</sequence>
<dbReference type="EMBL" id="JABCMA010000039">
    <property type="protein sequence ID" value="NMR76235.1"/>
    <property type="molecule type" value="Genomic_DNA"/>
</dbReference>
<evidence type="ECO:0000313" key="2">
    <source>
        <dbReference type="Proteomes" id="UP000565155"/>
    </source>
</evidence>
<reference evidence="1 2" key="1">
    <citation type="submission" date="2020-04" db="EMBL/GenBank/DDBJ databases">
        <title>Whole-genome sequencing of Vibrio spp. from China reveals different genetic environments of blaCTX-M-14 among diverse lineages.</title>
        <authorList>
            <person name="Zheng Z."/>
            <person name="Ye L."/>
            <person name="Chen S."/>
        </authorList>
    </citation>
    <scope>NUCLEOTIDE SEQUENCE [LARGE SCALE GENOMIC DNA]</scope>
    <source>
        <strain evidence="1 2">Vb1636</strain>
    </source>
</reference>
<proteinExistence type="predicted"/>
<dbReference type="RefSeq" id="WP_169629097.1">
    <property type="nucleotide sequence ID" value="NZ_JABCMA010000039.1"/>
</dbReference>
<comment type="caution">
    <text evidence="1">The sequence shown here is derived from an EMBL/GenBank/DDBJ whole genome shotgun (WGS) entry which is preliminary data.</text>
</comment>